<dbReference type="PATRIC" id="fig|796937.3.peg.479"/>
<dbReference type="GO" id="GO:0051607">
    <property type="term" value="P:defense response to virus"/>
    <property type="evidence" value="ECO:0007669"/>
    <property type="project" value="UniProtKB-KW"/>
</dbReference>
<evidence type="ECO:0000256" key="3">
    <source>
        <dbReference type="SAM" id="Coils"/>
    </source>
</evidence>
<dbReference type="EMBL" id="AFZE01000003">
    <property type="protein sequence ID" value="EHL16446.1"/>
    <property type="molecule type" value="Genomic_DNA"/>
</dbReference>
<evidence type="ECO:0000256" key="1">
    <source>
        <dbReference type="ARBA" id="ARBA00022741"/>
    </source>
</evidence>
<protein>
    <recommendedName>
        <fullName evidence="4">Cas10/Cmr2 second palm domain-containing protein</fullName>
    </recommendedName>
</protein>
<feature type="coiled-coil region" evidence="3">
    <location>
        <begin position="120"/>
        <end position="167"/>
    </location>
</feature>
<keyword evidence="2" id="KW-0051">Antiviral defense</keyword>
<name>G9WYN5_9FIRM</name>
<keyword evidence="3" id="KW-0175">Coiled coil</keyword>
<organism evidence="5 6">
    <name type="scientific">Peptoanaerobacter stomatis</name>
    <dbReference type="NCBI Taxonomy" id="796937"/>
    <lineage>
        <taxon>Bacteria</taxon>
        <taxon>Bacillati</taxon>
        <taxon>Bacillota</taxon>
        <taxon>Clostridia</taxon>
        <taxon>Peptostreptococcales</taxon>
        <taxon>Filifactoraceae</taxon>
        <taxon>Peptoanaerobacter</taxon>
    </lineage>
</organism>
<evidence type="ECO:0000256" key="2">
    <source>
        <dbReference type="ARBA" id="ARBA00023118"/>
    </source>
</evidence>
<dbReference type="HOGENOM" id="CLU_430783_0_0_9"/>
<dbReference type="RefSeq" id="WP_009525521.1">
    <property type="nucleotide sequence ID" value="NZ_JH414552.1"/>
</dbReference>
<dbReference type="InterPro" id="IPR043128">
    <property type="entry name" value="Rev_trsase/Diguanyl_cyclase"/>
</dbReference>
<evidence type="ECO:0000313" key="5">
    <source>
        <dbReference type="EMBL" id="EHL16446.1"/>
    </source>
</evidence>
<dbReference type="Proteomes" id="UP000006437">
    <property type="component" value="Unassembled WGS sequence"/>
</dbReference>
<accession>G9WYN5</accession>
<dbReference type="GO" id="GO:0000166">
    <property type="term" value="F:nucleotide binding"/>
    <property type="evidence" value="ECO:0007669"/>
    <property type="project" value="UniProtKB-KW"/>
</dbReference>
<dbReference type="InterPro" id="IPR054767">
    <property type="entry name" value="Cas10-Cmr2_palm2"/>
</dbReference>
<feature type="domain" description="Cas10/Cmr2 second palm" evidence="4">
    <location>
        <begin position="192"/>
        <end position="330"/>
    </location>
</feature>
<dbReference type="Pfam" id="PF22335">
    <property type="entry name" value="Cas10-Cmr2_palm2"/>
    <property type="match status" value="1"/>
</dbReference>
<comment type="caution">
    <text evidence="5">The sequence shown here is derived from an EMBL/GenBank/DDBJ whole genome shotgun (WGS) entry which is preliminary data.</text>
</comment>
<dbReference type="AlphaFoldDB" id="G9WYN5"/>
<dbReference type="BioCyc" id="EBAC796937-HMP:GMGH-1291-MONOMER"/>
<dbReference type="Gene3D" id="3.30.70.270">
    <property type="match status" value="1"/>
</dbReference>
<reference evidence="5 6" key="1">
    <citation type="submission" date="2011-08" db="EMBL/GenBank/DDBJ databases">
        <title>The Genome Sequence of Eubacteriaceae bacterium ACC19a.</title>
        <authorList>
            <consortium name="The Broad Institute Genome Sequencing Platform"/>
            <person name="Earl A."/>
            <person name="Ward D."/>
            <person name="Feldgarden M."/>
            <person name="Gevers D."/>
            <person name="Sizova M."/>
            <person name="Hazen A."/>
            <person name="Epstein S."/>
            <person name="Young S.K."/>
            <person name="Zeng Q."/>
            <person name="Gargeya S."/>
            <person name="Fitzgerald M."/>
            <person name="Haas B."/>
            <person name="Abouelleil A."/>
            <person name="Alvarado L."/>
            <person name="Arachchi H.M."/>
            <person name="Berlin A."/>
            <person name="Brown A."/>
            <person name="Chapman S.B."/>
            <person name="Chen Z."/>
            <person name="Dunbar C."/>
            <person name="Freedman E."/>
            <person name="Gearin G."/>
            <person name="Gellesch M."/>
            <person name="Goldberg J."/>
            <person name="Griggs A."/>
            <person name="Gujja S."/>
            <person name="Heiman D."/>
            <person name="Howarth C."/>
            <person name="Larson L."/>
            <person name="Lui A."/>
            <person name="MacDonald P.J.P."/>
            <person name="Montmayeur A."/>
            <person name="Murphy C."/>
            <person name="Neiman D."/>
            <person name="Pearson M."/>
            <person name="Priest M."/>
            <person name="Roberts A."/>
            <person name="Saif S."/>
            <person name="Shea T."/>
            <person name="Shenoy N."/>
            <person name="Sisk P."/>
            <person name="Stolte C."/>
            <person name="Sykes S."/>
            <person name="Wortman J."/>
            <person name="Nusbaum C."/>
            <person name="Birren B."/>
        </authorList>
    </citation>
    <scope>NUCLEOTIDE SEQUENCE [LARGE SCALE GENOMIC DNA]</scope>
    <source>
        <strain evidence="5 6">ACC19a</strain>
    </source>
</reference>
<gene>
    <name evidence="5" type="ORF">HMPREF9629_01286</name>
</gene>
<keyword evidence="1" id="KW-0547">Nucleotide-binding</keyword>
<evidence type="ECO:0000313" key="6">
    <source>
        <dbReference type="Proteomes" id="UP000006437"/>
    </source>
</evidence>
<sequence>MSNIVVIAVEKVQRYIFQTIDQNQADEKTLKNIISASNDVARSILAKIEKTFNLDTTQMGNGDIILWISGKVIFQSALPKDEVQIRLKKLYKTIYEKYQGNIFLSYTVFPSRNMDNMDILKEAERQIKSSQTKAKVIKDNYELLFNFKETESKKQTIKTESEEDEEQVFLTNMDDLVVLDEKHETDSSDGKIAIVKADINNLGMIMKGINDYDNYLKISKLLSDKISVQHFRELIGRNDSLKGKILPFYVAGDDIFYAVRIDSLFDSIRVLNILIKEINQEMKEEGIGNTMELSVAVGVVFVNNHQPVRYYRQMVEKELSKAKKDMKTKKSFNSTVGICMADNRFYIYKEGFGSGESDGFSRFCIELKEMQKLMEEKIFTRTSLHNLLINLEIEKDKDKQILYALYFLMPNLRTRDIGNIEENKELYFKYYFLSNLVEEKRDNQDKTERYFVPENIDSILIPKLKLILLLLKKQYYNKSEEFNYRYIISTDNKSFTDQKRRIRSVMFHKPINYLLNRMQKYDSIENLFIKKSFKNNKQLYISARFEPAIFYRAKRLMELGKEDQVLNMFINYNNSFNNIDTEQKENVHTMSFDEVKFRKKFLKEKDTMWLDRLILLYKYNEQRIMLKTGEKKINS</sequence>
<evidence type="ECO:0000259" key="4">
    <source>
        <dbReference type="Pfam" id="PF22335"/>
    </source>
</evidence>
<proteinExistence type="predicted"/>